<evidence type="ECO:0000259" key="4">
    <source>
        <dbReference type="PROSITE" id="PS50893"/>
    </source>
</evidence>
<evidence type="ECO:0000313" key="5">
    <source>
        <dbReference type="EMBL" id="QUE54846.1"/>
    </source>
</evidence>
<dbReference type="SMART" id="SM00382">
    <property type="entry name" value="AAA"/>
    <property type="match status" value="1"/>
</dbReference>
<dbReference type="InterPro" id="IPR050763">
    <property type="entry name" value="ABC_transporter_ATP-binding"/>
</dbReference>
<keyword evidence="6" id="KW-1185">Reference proteome</keyword>
<keyword evidence="1" id="KW-0813">Transport</keyword>
<dbReference type="CDD" id="cd03230">
    <property type="entry name" value="ABC_DR_subfamily_A"/>
    <property type="match status" value="1"/>
</dbReference>
<dbReference type="SUPFAM" id="SSF52540">
    <property type="entry name" value="P-loop containing nucleoside triphosphate hydrolases"/>
    <property type="match status" value="1"/>
</dbReference>
<dbReference type="InterPro" id="IPR027417">
    <property type="entry name" value="P-loop_NTPase"/>
</dbReference>
<dbReference type="RefSeq" id="WP_212571990.1">
    <property type="nucleotide sequence ID" value="NZ_CP073084.1"/>
</dbReference>
<keyword evidence="3 5" id="KW-0067">ATP-binding</keyword>
<gene>
    <name evidence="5" type="ORF">INT76_02885</name>
</gene>
<sequence length="305" mass="34363">MSKVIDVKNLSKNFKDKKALFGISFEVYQGDCLALIGPNGSGKTTLFNCLLGDYHPSAGDIALLGMGTRSPELKEKVGILFQENLTEQKMKVKELLDFQKAIYPNPLTDQQIDNLLRFSDQQKDQFAEKLSGGQRRLLAFVQVLIGQPDIIFLDEPTAGMDTSTRIRFWEIVGDLKKAGKTIIYSSHYIEEVEHTADRILVLHQGQLLRDTTPYLMRAEERVKVFTLPTDYLPLFEEQAIEDLVIKADTISFSSTKPQTIWDLLAEARCPIEDIKMTNRTLLDTIFENEKEIANGSAAGKKNKSA</sequence>
<evidence type="ECO:0000256" key="1">
    <source>
        <dbReference type="ARBA" id="ARBA00022448"/>
    </source>
</evidence>
<proteinExistence type="predicted"/>
<evidence type="ECO:0000256" key="2">
    <source>
        <dbReference type="ARBA" id="ARBA00022741"/>
    </source>
</evidence>
<accession>A0ABX7YMM9</accession>
<dbReference type="InterPro" id="IPR003593">
    <property type="entry name" value="AAA+_ATPase"/>
</dbReference>
<feature type="domain" description="ABC transporter" evidence="4">
    <location>
        <begin position="5"/>
        <end position="229"/>
    </location>
</feature>
<dbReference type="EMBL" id="CP073084">
    <property type="protein sequence ID" value="QUE54846.1"/>
    <property type="molecule type" value="Genomic_DNA"/>
</dbReference>
<dbReference type="Pfam" id="PF00005">
    <property type="entry name" value="ABC_tran"/>
    <property type="match status" value="1"/>
</dbReference>
<dbReference type="PANTHER" id="PTHR42711:SF17">
    <property type="entry name" value="ABC TRANSPORTER ATP-BINDING PROTEIN"/>
    <property type="match status" value="1"/>
</dbReference>
<dbReference type="GO" id="GO:0005524">
    <property type="term" value="F:ATP binding"/>
    <property type="evidence" value="ECO:0007669"/>
    <property type="project" value="UniProtKB-KW"/>
</dbReference>
<dbReference type="Gene3D" id="3.40.50.300">
    <property type="entry name" value="P-loop containing nucleotide triphosphate hydrolases"/>
    <property type="match status" value="1"/>
</dbReference>
<dbReference type="InterPro" id="IPR003439">
    <property type="entry name" value="ABC_transporter-like_ATP-bd"/>
</dbReference>
<name>A0ABX7YMM9_9STRE</name>
<evidence type="ECO:0000256" key="3">
    <source>
        <dbReference type="ARBA" id="ARBA00022840"/>
    </source>
</evidence>
<protein>
    <submittedName>
        <fullName evidence="5">ABC transporter ATP-binding protein</fullName>
    </submittedName>
</protein>
<organism evidence="5 6">
    <name type="scientific">Streptococcus oriscaviae</name>
    <dbReference type="NCBI Taxonomy" id="2781599"/>
    <lineage>
        <taxon>Bacteria</taxon>
        <taxon>Bacillati</taxon>
        <taxon>Bacillota</taxon>
        <taxon>Bacilli</taxon>
        <taxon>Lactobacillales</taxon>
        <taxon>Streptococcaceae</taxon>
        <taxon>Streptococcus</taxon>
    </lineage>
</organism>
<dbReference type="InterPro" id="IPR017871">
    <property type="entry name" value="ABC_transporter-like_CS"/>
</dbReference>
<dbReference type="Proteomes" id="UP000677616">
    <property type="component" value="Chromosome"/>
</dbReference>
<dbReference type="PROSITE" id="PS50893">
    <property type="entry name" value="ABC_TRANSPORTER_2"/>
    <property type="match status" value="1"/>
</dbReference>
<dbReference type="PROSITE" id="PS00211">
    <property type="entry name" value="ABC_TRANSPORTER_1"/>
    <property type="match status" value="1"/>
</dbReference>
<dbReference type="PANTHER" id="PTHR42711">
    <property type="entry name" value="ABC TRANSPORTER ATP-BINDING PROTEIN"/>
    <property type="match status" value="1"/>
</dbReference>
<evidence type="ECO:0000313" key="6">
    <source>
        <dbReference type="Proteomes" id="UP000677616"/>
    </source>
</evidence>
<reference evidence="5 6" key="1">
    <citation type="submission" date="2021-04" db="EMBL/GenBank/DDBJ databases">
        <title>Complete genome sequence of a novel Streptococcus species.</title>
        <authorList>
            <person name="Teng J.L.L."/>
        </authorList>
    </citation>
    <scope>NUCLEOTIDE SEQUENCE [LARGE SCALE GENOMIC DNA]</scope>
    <source>
        <strain evidence="5 6">HKU75</strain>
    </source>
</reference>
<keyword evidence="2" id="KW-0547">Nucleotide-binding</keyword>